<evidence type="ECO:0000313" key="2">
    <source>
        <dbReference type="EMBL" id="KAF6284515.1"/>
    </source>
</evidence>
<dbReference type="Proteomes" id="UP000585614">
    <property type="component" value="Unassembled WGS sequence"/>
</dbReference>
<comment type="caution">
    <text evidence="2">The sequence shown here is derived from an EMBL/GenBank/DDBJ whole genome shotgun (WGS) entry which is preliminary data.</text>
</comment>
<accession>A0A7J7S8H6</accession>
<gene>
    <name evidence="2" type="ORF">mRhiFer1_009268</name>
</gene>
<organism evidence="2 3">
    <name type="scientific">Rhinolophus ferrumequinum</name>
    <name type="common">Greater horseshoe bat</name>
    <dbReference type="NCBI Taxonomy" id="59479"/>
    <lineage>
        <taxon>Eukaryota</taxon>
        <taxon>Metazoa</taxon>
        <taxon>Chordata</taxon>
        <taxon>Craniata</taxon>
        <taxon>Vertebrata</taxon>
        <taxon>Euteleostomi</taxon>
        <taxon>Mammalia</taxon>
        <taxon>Eutheria</taxon>
        <taxon>Laurasiatheria</taxon>
        <taxon>Chiroptera</taxon>
        <taxon>Yinpterochiroptera</taxon>
        <taxon>Rhinolophoidea</taxon>
        <taxon>Rhinolophidae</taxon>
        <taxon>Rhinolophinae</taxon>
        <taxon>Rhinolophus</taxon>
    </lineage>
</organism>
<evidence type="ECO:0000256" key="1">
    <source>
        <dbReference type="SAM" id="MobiDB-lite"/>
    </source>
</evidence>
<sequence>MQHQETLRKFVKARVHSLNQDTPPPAPASAQGGISAPEAAAPSQMGLSPRRRRLQCLSSGPQLSPRRGGLRRGPPPAPAPLMCLENTGTPAPCPGSGGGFMPGVASRGTWASPGALALRMGVTGESSLPLSPPRSRAPHFFPKDLTLFAAECGEVQA</sequence>
<name>A0A7J7S8H6_RHIFE</name>
<dbReference type="AlphaFoldDB" id="A0A7J7S8H6"/>
<dbReference type="EMBL" id="JACAGC010000023">
    <property type="protein sequence ID" value="KAF6284515.1"/>
    <property type="molecule type" value="Genomic_DNA"/>
</dbReference>
<proteinExistence type="predicted"/>
<protein>
    <submittedName>
        <fullName evidence="2">Uncharacterized protein</fullName>
    </submittedName>
</protein>
<feature type="region of interest" description="Disordered" evidence="1">
    <location>
        <begin position="1"/>
        <end position="85"/>
    </location>
</feature>
<reference evidence="2 3" key="1">
    <citation type="journal article" date="2020" name="Nature">
        <title>Six reference-quality genomes reveal evolution of bat adaptations.</title>
        <authorList>
            <person name="Jebb D."/>
            <person name="Huang Z."/>
            <person name="Pippel M."/>
            <person name="Hughes G.M."/>
            <person name="Lavrichenko K."/>
            <person name="Devanna P."/>
            <person name="Winkler S."/>
            <person name="Jermiin L.S."/>
            <person name="Skirmuntt E.C."/>
            <person name="Katzourakis A."/>
            <person name="Burkitt-Gray L."/>
            <person name="Ray D.A."/>
            <person name="Sullivan K.A.M."/>
            <person name="Roscito J.G."/>
            <person name="Kirilenko B.M."/>
            <person name="Davalos L.M."/>
            <person name="Corthals A.P."/>
            <person name="Power M.L."/>
            <person name="Jones G."/>
            <person name="Ransome R.D."/>
            <person name="Dechmann D.K.N."/>
            <person name="Locatelli A.G."/>
            <person name="Puechmaille S.J."/>
            <person name="Fedrigo O."/>
            <person name="Jarvis E.D."/>
            <person name="Hiller M."/>
            <person name="Vernes S.C."/>
            <person name="Myers E.W."/>
            <person name="Teeling E.C."/>
        </authorList>
    </citation>
    <scope>NUCLEOTIDE SEQUENCE [LARGE SCALE GENOMIC DNA]</scope>
    <source>
        <strain evidence="2">MRhiFer1</strain>
        <tissue evidence="2">Lung</tissue>
    </source>
</reference>
<evidence type="ECO:0000313" key="3">
    <source>
        <dbReference type="Proteomes" id="UP000585614"/>
    </source>
</evidence>